<evidence type="ECO:0000256" key="3">
    <source>
        <dbReference type="RuleBase" id="RU003718"/>
    </source>
</evidence>
<dbReference type="EC" id="2.4.1.-" evidence="4"/>
<dbReference type="HOGENOM" id="CLU_001724_0_2_1"/>
<evidence type="ECO:0000256" key="1">
    <source>
        <dbReference type="ARBA" id="ARBA00009995"/>
    </source>
</evidence>
<dbReference type="Gene3D" id="3.40.50.2000">
    <property type="entry name" value="Glycogen Phosphorylase B"/>
    <property type="match status" value="2"/>
</dbReference>
<dbReference type="KEGG" id="smo:SELMODRAFT_84680"/>
<dbReference type="PANTHER" id="PTHR11926:SF774">
    <property type="entry name" value="UDP-GLYCOSYLTRANSFERASE 85A1-RELATED"/>
    <property type="match status" value="1"/>
</dbReference>
<dbReference type="InterPro" id="IPR035595">
    <property type="entry name" value="UDP_glycos_trans_CS"/>
</dbReference>
<dbReference type="AlphaFoldDB" id="D8R4T5"/>
<gene>
    <name evidence="5" type="ORF">SELMODRAFT_84680</name>
</gene>
<dbReference type="CDD" id="cd03784">
    <property type="entry name" value="GT1_Gtf-like"/>
    <property type="match status" value="1"/>
</dbReference>
<name>D8R4T5_SELML</name>
<dbReference type="InterPro" id="IPR002213">
    <property type="entry name" value="UDP_glucos_trans"/>
</dbReference>
<dbReference type="PANTHER" id="PTHR11926">
    <property type="entry name" value="GLUCOSYL/GLUCURONOSYL TRANSFERASES"/>
    <property type="match status" value="1"/>
</dbReference>
<proteinExistence type="inferred from homology"/>
<keyword evidence="3" id="KW-0328">Glycosyltransferase</keyword>
<sequence length="449" mass="49673">MADEQRLHIAALPCDGSGHINPMLELCRRLVPLGFHVSFVLPRNLCSKVESSLREDDLHIDLVPSPPTDVSLIRAAELQEEVKAVLEALRPPVKCLISDFFLGWSQDVAASLGIPQIALNTSHAINEVLFYHIPELEKEDVLLIPLRVLSSLSGNPDHQTLIDFIPGLEPFPRRLLPLGFQRGGPVVLLLGAAAKRTKEAACVLVNSIEELDHELVTSRRKEFPNYLPVGPLVPPALLQEHETISSPEEDTSISWLDKQPHRSVLYIAFGSVISLPADQVEKIAKAVQATHQPVLWAIRRNFASDAPENFFESLQEKVGEHSLVVEWAPQVPVLRQSAVGAFLTHCGWNSVLEALLCGVPTLCWPCAYEQNSNAHVMTEKWKTGVKLADGPDDGVKCEDLEKIIDAVMNGEEGKTMRRRAEALKEIVRKSTGLERNIRQLKNVIVAASQ</sequence>
<protein>
    <recommendedName>
        <fullName evidence="4">Glycosyltransferase</fullName>
        <ecNumber evidence="4">2.4.1.-</ecNumber>
    </recommendedName>
</protein>
<dbReference type="Pfam" id="PF00201">
    <property type="entry name" value="UDPGT"/>
    <property type="match status" value="1"/>
</dbReference>
<evidence type="ECO:0000256" key="2">
    <source>
        <dbReference type="ARBA" id="ARBA00022679"/>
    </source>
</evidence>
<dbReference type="FunFam" id="3.40.50.2000:FF:000060">
    <property type="entry name" value="Glycosyltransferase"/>
    <property type="match status" value="1"/>
</dbReference>
<keyword evidence="6" id="KW-1185">Reference proteome</keyword>
<comment type="similarity">
    <text evidence="1 3">Belongs to the UDP-glycosyltransferase family.</text>
</comment>
<dbReference type="InParanoid" id="D8R4T5"/>
<dbReference type="OMA" id="LQESHIG"/>
<dbReference type="Gramene" id="EFJ33525">
    <property type="protein sequence ID" value="EFJ33525"/>
    <property type="gene ID" value="SELMODRAFT_84680"/>
</dbReference>
<organism evidence="6">
    <name type="scientific">Selaginella moellendorffii</name>
    <name type="common">Spikemoss</name>
    <dbReference type="NCBI Taxonomy" id="88036"/>
    <lineage>
        <taxon>Eukaryota</taxon>
        <taxon>Viridiplantae</taxon>
        <taxon>Streptophyta</taxon>
        <taxon>Embryophyta</taxon>
        <taxon>Tracheophyta</taxon>
        <taxon>Lycopodiopsida</taxon>
        <taxon>Selaginellales</taxon>
        <taxon>Selaginellaceae</taxon>
        <taxon>Selaginella</taxon>
    </lineage>
</organism>
<dbReference type="GO" id="GO:0080044">
    <property type="term" value="F:quercetin 7-O-glucosyltransferase activity"/>
    <property type="evidence" value="ECO:0000318"/>
    <property type="project" value="GO_Central"/>
</dbReference>
<evidence type="ECO:0000313" key="6">
    <source>
        <dbReference type="Proteomes" id="UP000001514"/>
    </source>
</evidence>
<keyword evidence="2 3" id="KW-0808">Transferase</keyword>
<accession>D8R4T5</accession>
<dbReference type="PROSITE" id="PS00375">
    <property type="entry name" value="UDPGT"/>
    <property type="match status" value="1"/>
</dbReference>
<dbReference type="eggNOG" id="KOG1192">
    <property type="taxonomic scope" value="Eukaryota"/>
</dbReference>
<dbReference type="Proteomes" id="UP000001514">
    <property type="component" value="Unassembled WGS sequence"/>
</dbReference>
<reference evidence="5 6" key="1">
    <citation type="journal article" date="2011" name="Science">
        <title>The Selaginella genome identifies genetic changes associated with the evolution of vascular plants.</title>
        <authorList>
            <person name="Banks J.A."/>
            <person name="Nishiyama T."/>
            <person name="Hasebe M."/>
            <person name="Bowman J.L."/>
            <person name="Gribskov M."/>
            <person name="dePamphilis C."/>
            <person name="Albert V.A."/>
            <person name="Aono N."/>
            <person name="Aoyama T."/>
            <person name="Ambrose B.A."/>
            <person name="Ashton N.W."/>
            <person name="Axtell M.J."/>
            <person name="Barker E."/>
            <person name="Barker M.S."/>
            <person name="Bennetzen J.L."/>
            <person name="Bonawitz N.D."/>
            <person name="Chapple C."/>
            <person name="Cheng C."/>
            <person name="Correa L.G."/>
            <person name="Dacre M."/>
            <person name="DeBarry J."/>
            <person name="Dreyer I."/>
            <person name="Elias M."/>
            <person name="Engstrom E.M."/>
            <person name="Estelle M."/>
            <person name="Feng L."/>
            <person name="Finet C."/>
            <person name="Floyd S.K."/>
            <person name="Frommer W.B."/>
            <person name="Fujita T."/>
            <person name="Gramzow L."/>
            <person name="Gutensohn M."/>
            <person name="Harholt J."/>
            <person name="Hattori M."/>
            <person name="Heyl A."/>
            <person name="Hirai T."/>
            <person name="Hiwatashi Y."/>
            <person name="Ishikawa M."/>
            <person name="Iwata M."/>
            <person name="Karol K.G."/>
            <person name="Koehler B."/>
            <person name="Kolukisaoglu U."/>
            <person name="Kubo M."/>
            <person name="Kurata T."/>
            <person name="Lalonde S."/>
            <person name="Li K."/>
            <person name="Li Y."/>
            <person name="Litt A."/>
            <person name="Lyons E."/>
            <person name="Manning G."/>
            <person name="Maruyama T."/>
            <person name="Michael T.P."/>
            <person name="Mikami K."/>
            <person name="Miyazaki S."/>
            <person name="Morinaga S."/>
            <person name="Murata T."/>
            <person name="Mueller-Roeber B."/>
            <person name="Nelson D.R."/>
            <person name="Obara M."/>
            <person name="Oguri Y."/>
            <person name="Olmstead R.G."/>
            <person name="Onodera N."/>
            <person name="Petersen B.L."/>
            <person name="Pils B."/>
            <person name="Prigge M."/>
            <person name="Rensing S.A."/>
            <person name="Riano-Pachon D.M."/>
            <person name="Roberts A.W."/>
            <person name="Sato Y."/>
            <person name="Scheller H.V."/>
            <person name="Schulz B."/>
            <person name="Schulz C."/>
            <person name="Shakirov E.V."/>
            <person name="Shibagaki N."/>
            <person name="Shinohara N."/>
            <person name="Shippen D.E."/>
            <person name="Soerensen I."/>
            <person name="Sotooka R."/>
            <person name="Sugimoto N."/>
            <person name="Sugita M."/>
            <person name="Sumikawa N."/>
            <person name="Tanurdzic M."/>
            <person name="Theissen G."/>
            <person name="Ulvskov P."/>
            <person name="Wakazuki S."/>
            <person name="Weng J.K."/>
            <person name="Willats W.W."/>
            <person name="Wipf D."/>
            <person name="Wolf P.G."/>
            <person name="Yang L."/>
            <person name="Zimmer A.D."/>
            <person name="Zhu Q."/>
            <person name="Mitros T."/>
            <person name="Hellsten U."/>
            <person name="Loque D."/>
            <person name="Otillar R."/>
            <person name="Salamov A."/>
            <person name="Schmutz J."/>
            <person name="Shapiro H."/>
            <person name="Lindquist E."/>
            <person name="Lucas S."/>
            <person name="Rokhsar D."/>
            <person name="Grigoriev I.V."/>
        </authorList>
    </citation>
    <scope>NUCLEOTIDE SEQUENCE [LARGE SCALE GENOMIC DNA]</scope>
</reference>
<evidence type="ECO:0000256" key="4">
    <source>
        <dbReference type="RuleBase" id="RU362057"/>
    </source>
</evidence>
<evidence type="ECO:0000313" key="5">
    <source>
        <dbReference type="EMBL" id="EFJ33525.1"/>
    </source>
</evidence>
<dbReference type="EMBL" id="GL377571">
    <property type="protein sequence ID" value="EFJ33525.1"/>
    <property type="molecule type" value="Genomic_DNA"/>
</dbReference>
<dbReference type="GO" id="GO:0080043">
    <property type="term" value="F:quercetin 3-O-glucosyltransferase activity"/>
    <property type="evidence" value="ECO:0000318"/>
    <property type="project" value="GO_Central"/>
</dbReference>
<dbReference type="GO" id="GO:0005737">
    <property type="term" value="C:cytoplasm"/>
    <property type="evidence" value="ECO:0000318"/>
    <property type="project" value="GO_Central"/>
</dbReference>
<dbReference type="SUPFAM" id="SSF53756">
    <property type="entry name" value="UDP-Glycosyltransferase/glycogen phosphorylase"/>
    <property type="match status" value="1"/>
</dbReference>